<dbReference type="InterPro" id="IPR050111">
    <property type="entry name" value="C-type_lectin/snaclec_domain"/>
</dbReference>
<dbReference type="InParanoid" id="B3RTN5"/>
<protein>
    <recommendedName>
        <fullName evidence="2">C-type lectin domain-containing protein</fullName>
    </recommendedName>
</protein>
<dbReference type="Gene3D" id="3.10.100.10">
    <property type="entry name" value="Mannose-Binding Protein A, subunit A"/>
    <property type="match status" value="1"/>
</dbReference>
<keyword evidence="1" id="KW-0732">Signal</keyword>
<dbReference type="AlphaFoldDB" id="B3RTN5"/>
<evidence type="ECO:0000256" key="1">
    <source>
        <dbReference type="SAM" id="SignalP"/>
    </source>
</evidence>
<feature type="domain" description="C-type lectin" evidence="2">
    <location>
        <begin position="35"/>
        <end position="156"/>
    </location>
</feature>
<dbReference type="InterPro" id="IPR016187">
    <property type="entry name" value="CTDL_fold"/>
</dbReference>
<feature type="signal peptide" evidence="1">
    <location>
        <begin position="1"/>
        <end position="21"/>
    </location>
</feature>
<dbReference type="HOGENOM" id="CLU_106894_0_0_1"/>
<feature type="chain" id="PRO_5002798284" description="C-type lectin domain-containing protein" evidence="1">
    <location>
        <begin position="22"/>
        <end position="164"/>
    </location>
</feature>
<sequence>MFIPFIWVFFIYRLLHYHVTASHIVSFCPLNYISYDNLCYGPIESGQAKFSSAMFECYQNGGGNLTELDTLHKMVYATQNLNIYREYWIGLRDVFNRNSSEGFVWIQNNRTAVHFTNWGTLEPSDGDNDCVYIKHGSASWFWYTRQCNGSAYAFCQRGDEYHTD</sequence>
<dbReference type="OrthoDB" id="5988960at2759"/>
<reference evidence="3 4" key="1">
    <citation type="journal article" date="2008" name="Nature">
        <title>The Trichoplax genome and the nature of placozoans.</title>
        <authorList>
            <person name="Srivastava M."/>
            <person name="Begovic E."/>
            <person name="Chapman J."/>
            <person name="Putnam N.H."/>
            <person name="Hellsten U."/>
            <person name="Kawashima T."/>
            <person name="Kuo A."/>
            <person name="Mitros T."/>
            <person name="Salamov A."/>
            <person name="Carpenter M.L."/>
            <person name="Signorovitch A.Y."/>
            <person name="Moreno M.A."/>
            <person name="Kamm K."/>
            <person name="Grimwood J."/>
            <person name="Schmutz J."/>
            <person name="Shapiro H."/>
            <person name="Grigoriev I.V."/>
            <person name="Buss L.W."/>
            <person name="Schierwater B."/>
            <person name="Dellaporta S.L."/>
            <person name="Rokhsar D.S."/>
        </authorList>
    </citation>
    <scope>NUCLEOTIDE SEQUENCE [LARGE SCALE GENOMIC DNA]</scope>
    <source>
        <strain evidence="3 4">Grell-BS-1999</strain>
    </source>
</reference>
<dbReference type="RefSeq" id="XP_002112193.1">
    <property type="nucleotide sequence ID" value="XM_002112157.1"/>
</dbReference>
<dbReference type="SMART" id="SM00034">
    <property type="entry name" value="CLECT"/>
    <property type="match status" value="1"/>
</dbReference>
<accession>B3RTN5</accession>
<dbReference type="PANTHER" id="PTHR22803">
    <property type="entry name" value="MANNOSE, PHOSPHOLIPASE, LECTIN RECEPTOR RELATED"/>
    <property type="match status" value="1"/>
</dbReference>
<dbReference type="PROSITE" id="PS50041">
    <property type="entry name" value="C_TYPE_LECTIN_2"/>
    <property type="match status" value="1"/>
</dbReference>
<dbReference type="SUPFAM" id="SSF56436">
    <property type="entry name" value="C-type lectin-like"/>
    <property type="match status" value="1"/>
</dbReference>
<dbReference type="CTD" id="6753406"/>
<dbReference type="InterPro" id="IPR016186">
    <property type="entry name" value="C-type_lectin-like/link_sf"/>
</dbReference>
<dbReference type="KEGG" id="tad:TRIADDRAFT_55988"/>
<evidence type="ECO:0000313" key="3">
    <source>
        <dbReference type="EMBL" id="EDV26160.1"/>
    </source>
</evidence>
<name>B3RTN5_TRIAD</name>
<dbReference type="CDD" id="cd00037">
    <property type="entry name" value="CLECT"/>
    <property type="match status" value="1"/>
</dbReference>
<dbReference type="Proteomes" id="UP000009022">
    <property type="component" value="Unassembled WGS sequence"/>
</dbReference>
<dbReference type="PhylomeDB" id="B3RTN5"/>
<dbReference type="FunCoup" id="B3RTN5">
    <property type="interactions" value="150"/>
</dbReference>
<evidence type="ECO:0000313" key="4">
    <source>
        <dbReference type="Proteomes" id="UP000009022"/>
    </source>
</evidence>
<evidence type="ECO:0000259" key="2">
    <source>
        <dbReference type="PROSITE" id="PS50041"/>
    </source>
</evidence>
<dbReference type="EMBL" id="DS985244">
    <property type="protein sequence ID" value="EDV26160.1"/>
    <property type="molecule type" value="Genomic_DNA"/>
</dbReference>
<dbReference type="OMA" id="NIYREYW"/>
<organism evidence="3 4">
    <name type="scientific">Trichoplax adhaerens</name>
    <name type="common">Trichoplax reptans</name>
    <dbReference type="NCBI Taxonomy" id="10228"/>
    <lineage>
        <taxon>Eukaryota</taxon>
        <taxon>Metazoa</taxon>
        <taxon>Placozoa</taxon>
        <taxon>Uniplacotomia</taxon>
        <taxon>Trichoplacea</taxon>
        <taxon>Trichoplacidae</taxon>
        <taxon>Trichoplax</taxon>
    </lineage>
</organism>
<proteinExistence type="predicted"/>
<dbReference type="GeneID" id="6753406"/>
<gene>
    <name evidence="3" type="ORF">TRIADDRAFT_55988</name>
</gene>
<dbReference type="InterPro" id="IPR001304">
    <property type="entry name" value="C-type_lectin-like"/>
</dbReference>
<dbReference type="Pfam" id="PF00059">
    <property type="entry name" value="Lectin_C"/>
    <property type="match status" value="1"/>
</dbReference>
<keyword evidence="4" id="KW-1185">Reference proteome</keyword>